<dbReference type="OrthoDB" id="7206663at2"/>
<protein>
    <submittedName>
        <fullName evidence="2">Helix-turn-helix protein</fullName>
    </submittedName>
</protein>
<dbReference type="AlphaFoldDB" id="A0A2T0RVQ0"/>
<dbReference type="CDD" id="cd00093">
    <property type="entry name" value="HTH_XRE"/>
    <property type="match status" value="1"/>
</dbReference>
<keyword evidence="3" id="KW-1185">Reference proteome</keyword>
<dbReference type="Gene3D" id="1.10.260.40">
    <property type="entry name" value="lambda repressor-like DNA-binding domains"/>
    <property type="match status" value="1"/>
</dbReference>
<dbReference type="Proteomes" id="UP000239480">
    <property type="component" value="Unassembled WGS sequence"/>
</dbReference>
<dbReference type="PROSITE" id="PS50943">
    <property type="entry name" value="HTH_CROC1"/>
    <property type="match status" value="1"/>
</dbReference>
<gene>
    <name evidence="2" type="ORF">CLV78_102454</name>
</gene>
<evidence type="ECO:0000313" key="3">
    <source>
        <dbReference type="Proteomes" id="UP000239480"/>
    </source>
</evidence>
<accession>A0A2T0RVQ0</accession>
<sequence length="81" mass="8803">MSMTGTQIRAARVLLEMEQSELAERASVSINTVRNMEAKGRQVVRVRLDTLMKVQKALEEAGVEFIAENGGGAGVRLSKGQ</sequence>
<evidence type="ECO:0000313" key="2">
    <source>
        <dbReference type="EMBL" id="PRY25276.1"/>
    </source>
</evidence>
<dbReference type="GO" id="GO:0003677">
    <property type="term" value="F:DNA binding"/>
    <property type="evidence" value="ECO:0007669"/>
    <property type="project" value="InterPro"/>
</dbReference>
<dbReference type="InterPro" id="IPR010982">
    <property type="entry name" value="Lambda_DNA-bd_dom_sf"/>
</dbReference>
<reference evidence="2 3" key="1">
    <citation type="submission" date="2018-03" db="EMBL/GenBank/DDBJ databases">
        <title>Genomic Encyclopedia of Archaeal and Bacterial Type Strains, Phase II (KMG-II): from individual species to whole genera.</title>
        <authorList>
            <person name="Goeker M."/>
        </authorList>
    </citation>
    <scope>NUCLEOTIDE SEQUENCE [LARGE SCALE GENOMIC DNA]</scope>
    <source>
        <strain evidence="2 3">DSM 29328</strain>
    </source>
</reference>
<organism evidence="2 3">
    <name type="scientific">Aliiruegeria haliotis</name>
    <dbReference type="NCBI Taxonomy" id="1280846"/>
    <lineage>
        <taxon>Bacteria</taxon>
        <taxon>Pseudomonadati</taxon>
        <taxon>Pseudomonadota</taxon>
        <taxon>Alphaproteobacteria</taxon>
        <taxon>Rhodobacterales</taxon>
        <taxon>Roseobacteraceae</taxon>
        <taxon>Aliiruegeria</taxon>
    </lineage>
</organism>
<dbReference type="SUPFAM" id="SSF47413">
    <property type="entry name" value="lambda repressor-like DNA-binding domains"/>
    <property type="match status" value="1"/>
</dbReference>
<dbReference type="SMART" id="SM00530">
    <property type="entry name" value="HTH_XRE"/>
    <property type="match status" value="1"/>
</dbReference>
<dbReference type="Pfam" id="PF01381">
    <property type="entry name" value="HTH_3"/>
    <property type="match status" value="1"/>
</dbReference>
<evidence type="ECO:0000259" key="1">
    <source>
        <dbReference type="PROSITE" id="PS50943"/>
    </source>
</evidence>
<dbReference type="InterPro" id="IPR001387">
    <property type="entry name" value="Cro/C1-type_HTH"/>
</dbReference>
<dbReference type="EMBL" id="PVTD01000002">
    <property type="protein sequence ID" value="PRY25276.1"/>
    <property type="molecule type" value="Genomic_DNA"/>
</dbReference>
<feature type="domain" description="HTH cro/C1-type" evidence="1">
    <location>
        <begin position="8"/>
        <end position="65"/>
    </location>
</feature>
<comment type="caution">
    <text evidence="2">The sequence shown here is derived from an EMBL/GenBank/DDBJ whole genome shotgun (WGS) entry which is preliminary data.</text>
</comment>
<proteinExistence type="predicted"/>
<name>A0A2T0RVQ0_9RHOB</name>